<dbReference type="PROSITE" id="PS51733">
    <property type="entry name" value="BPL_LPL_CATALYTIC"/>
    <property type="match status" value="1"/>
</dbReference>
<dbReference type="InterPro" id="IPR004143">
    <property type="entry name" value="BPL_LPL_catalytic"/>
</dbReference>
<name>A0A6I5NNU9_9BIFI</name>
<evidence type="ECO:0000313" key="3">
    <source>
        <dbReference type="EMBL" id="NEG70382.1"/>
    </source>
</evidence>
<dbReference type="Proteomes" id="UP000469292">
    <property type="component" value="Unassembled WGS sequence"/>
</dbReference>
<comment type="caution">
    <text evidence="3">The sequence shown here is derived from an EMBL/GenBank/DDBJ whole genome shotgun (WGS) entry which is preliminary data.</text>
</comment>
<dbReference type="Gene3D" id="3.30.930.10">
    <property type="entry name" value="Bira Bifunctional Protein, Domain 2"/>
    <property type="match status" value="2"/>
</dbReference>
<dbReference type="PANTHER" id="PTHR43679">
    <property type="entry name" value="OCTANOYLTRANSFERASE LIPM-RELATED"/>
    <property type="match status" value="1"/>
</dbReference>
<keyword evidence="4" id="KW-1185">Reference proteome</keyword>
<dbReference type="PANTHER" id="PTHR43679:SF2">
    <property type="entry name" value="OCTANOYL-[GCVH]:PROTEIN N-OCTANOYLTRANSFERASE"/>
    <property type="match status" value="1"/>
</dbReference>
<gene>
    <name evidence="3" type="ORF">F6S87_07205</name>
</gene>
<sequence length="595" mass="61285">MGNEQCGYGECKVAGGKMVRVDIEAAATSITEGVSVTGVTGDDWTAGGGPGKRVMLTSGNRGLTSGNRDEVPDPVLHCRISGDFFVGDEEEAEAALAAMTGILDEVLAAVTQPAEDAFASVSPVSNEKTDSKSASGLDDGSVESLDSVPSGGLDGASDGGLTALASRIDGVLTEHPEAITGVDARAIVTAFGRAVEDMAPEASALEAAAPEATDVAAPKTGVNDDGLLDNAEITRRWHWLGERLEIVVDRPRGPAEQMEIEDRWAQEVADGVRRPTLRIWNWASPAVVVGRFQAIANEVDLDAAAREGFAVVRRSTGGGAMFVRPQDTITTSLYVPLEFCEGLTVEQTFRLCDSWLVAALRSLGIPARFAGLNDIAGPVGKFGGSAERRYLPAAHGLSVAPTVHSSAVAASAHEPSVASAAQGSSVTPIAHGSSLTASAHSSSVVPSAQGSPIASTAHEPSATSTMHGPSVTSTAHRSSGVASRDVSARRSDGVVGELADPVAQRPGRSPDATSAAPESSLPEKSGGALLHHTTLAYDIDADLMTQVLRISKEKLVDKAVSSAKKRVDPICAHTSLTRDALVAALPGQARAFAGM</sequence>
<evidence type="ECO:0000256" key="1">
    <source>
        <dbReference type="SAM" id="MobiDB-lite"/>
    </source>
</evidence>
<dbReference type="AlphaFoldDB" id="A0A6I5NNU9"/>
<dbReference type="EMBL" id="VYSG01000003">
    <property type="protein sequence ID" value="NEG70382.1"/>
    <property type="molecule type" value="Genomic_DNA"/>
</dbReference>
<dbReference type="Pfam" id="PF21948">
    <property type="entry name" value="LplA-B_cat"/>
    <property type="match status" value="1"/>
</dbReference>
<dbReference type="SUPFAM" id="SSF55681">
    <property type="entry name" value="Class II aaRS and biotin synthetases"/>
    <property type="match status" value="2"/>
</dbReference>
<feature type="region of interest" description="Disordered" evidence="1">
    <location>
        <begin position="118"/>
        <end position="156"/>
    </location>
</feature>
<dbReference type="RefSeq" id="WP_163227976.1">
    <property type="nucleotide sequence ID" value="NZ_VYSG01000003.1"/>
</dbReference>
<evidence type="ECO:0000313" key="4">
    <source>
        <dbReference type="Proteomes" id="UP000469292"/>
    </source>
</evidence>
<dbReference type="InterPro" id="IPR045864">
    <property type="entry name" value="aa-tRNA-synth_II/BPL/LPL"/>
</dbReference>
<protein>
    <recommendedName>
        <fullName evidence="2">BPL/LPL catalytic domain-containing protein</fullName>
    </recommendedName>
</protein>
<proteinExistence type="predicted"/>
<feature type="region of interest" description="Disordered" evidence="1">
    <location>
        <begin position="431"/>
        <end position="527"/>
    </location>
</feature>
<feature type="compositionally biased region" description="Polar residues" evidence="1">
    <location>
        <begin position="461"/>
        <end position="481"/>
    </location>
</feature>
<dbReference type="InterPro" id="IPR050664">
    <property type="entry name" value="Octanoyltrans_LipM/LipL"/>
</dbReference>
<feature type="domain" description="BPL/LPL catalytic" evidence="2">
    <location>
        <begin position="271"/>
        <end position="450"/>
    </location>
</feature>
<accession>A0A6I5NNU9</accession>
<reference evidence="3 4" key="1">
    <citation type="submission" date="2019-09" db="EMBL/GenBank/DDBJ databases">
        <title>Phylogenetic characterization of a novel taxon of the genus Bifidobacterium: Bifidobacterium choloepi sp. nov.</title>
        <authorList>
            <person name="Modesto M."/>
            <person name="Satti M."/>
        </authorList>
    </citation>
    <scope>NUCLEOTIDE SEQUENCE [LARGE SCALE GENOMIC DNA]</scope>
    <source>
        <strain evidence="3 4">BRDM6</strain>
    </source>
</reference>
<feature type="compositionally biased region" description="Low complexity" evidence="1">
    <location>
        <begin position="431"/>
        <end position="448"/>
    </location>
</feature>
<evidence type="ECO:0000259" key="2">
    <source>
        <dbReference type="PROSITE" id="PS51733"/>
    </source>
</evidence>
<organism evidence="3 4">
    <name type="scientific">Bifidobacterium choloepi</name>
    <dbReference type="NCBI Taxonomy" id="2614131"/>
    <lineage>
        <taxon>Bacteria</taxon>
        <taxon>Bacillati</taxon>
        <taxon>Actinomycetota</taxon>
        <taxon>Actinomycetes</taxon>
        <taxon>Bifidobacteriales</taxon>
        <taxon>Bifidobacteriaceae</taxon>
        <taxon>Bifidobacterium</taxon>
    </lineage>
</organism>